<organism evidence="1">
    <name type="scientific">marine sediment metagenome</name>
    <dbReference type="NCBI Taxonomy" id="412755"/>
    <lineage>
        <taxon>unclassified sequences</taxon>
        <taxon>metagenomes</taxon>
        <taxon>ecological metagenomes</taxon>
    </lineage>
</organism>
<accession>X1E9T4</accession>
<gene>
    <name evidence="1" type="ORF">S01H4_63658</name>
</gene>
<reference evidence="1" key="1">
    <citation type="journal article" date="2014" name="Front. Microbiol.">
        <title>High frequency of phylogenetically diverse reductive dehalogenase-homologous genes in deep subseafloor sedimentary metagenomes.</title>
        <authorList>
            <person name="Kawai M."/>
            <person name="Futagami T."/>
            <person name="Toyoda A."/>
            <person name="Takaki Y."/>
            <person name="Nishi S."/>
            <person name="Hori S."/>
            <person name="Arai W."/>
            <person name="Tsubouchi T."/>
            <person name="Morono Y."/>
            <person name="Uchiyama I."/>
            <person name="Ito T."/>
            <person name="Fujiyama A."/>
            <person name="Inagaki F."/>
            <person name="Takami H."/>
        </authorList>
    </citation>
    <scope>NUCLEOTIDE SEQUENCE</scope>
    <source>
        <strain evidence="1">Expedition CK06-06</strain>
    </source>
</reference>
<feature type="non-terminal residue" evidence="1">
    <location>
        <position position="1"/>
    </location>
</feature>
<sequence>NGTKIKKHKIEIRKTYTLKPKYKYRAGSEFDEFLEENQMDNPLKVNYYLLRKELLDNKGSNKLSVIDANNYRNSQYNKLDLRVNDNLKRKIEANILYVRTVDTGSKNGRAGLGIVSEDYNVKGIYVSGNTYRT</sequence>
<name>X1E9T4_9ZZZZ</name>
<dbReference type="EMBL" id="BART01038354">
    <property type="protein sequence ID" value="GAH05418.1"/>
    <property type="molecule type" value="Genomic_DNA"/>
</dbReference>
<protein>
    <submittedName>
        <fullName evidence="1">Uncharacterized protein</fullName>
    </submittedName>
</protein>
<evidence type="ECO:0000313" key="1">
    <source>
        <dbReference type="EMBL" id="GAH05418.1"/>
    </source>
</evidence>
<feature type="non-terminal residue" evidence="1">
    <location>
        <position position="133"/>
    </location>
</feature>
<proteinExistence type="predicted"/>
<dbReference type="AlphaFoldDB" id="X1E9T4"/>
<comment type="caution">
    <text evidence="1">The sequence shown here is derived from an EMBL/GenBank/DDBJ whole genome shotgun (WGS) entry which is preliminary data.</text>
</comment>